<evidence type="ECO:0000313" key="1">
    <source>
        <dbReference type="EMBL" id="TSC93044.1"/>
    </source>
</evidence>
<dbReference type="EMBL" id="VMGK01000008">
    <property type="protein sequence ID" value="TSC93044.1"/>
    <property type="molecule type" value="Genomic_DNA"/>
</dbReference>
<reference evidence="1 2" key="1">
    <citation type="submission" date="2017-07" db="EMBL/GenBank/DDBJ databases">
        <title>Mechanisms for carbon and nitrogen cycling indicate functional differentiation within the Candidate Phyla Radiation.</title>
        <authorList>
            <person name="Danczak R.E."/>
            <person name="Johnston M.D."/>
            <person name="Kenah C."/>
            <person name="Slattery M."/>
            <person name="Wrighton K.C."/>
            <person name="Wilkins M.J."/>
        </authorList>
    </citation>
    <scope>NUCLEOTIDE SEQUENCE [LARGE SCALE GENOMIC DNA]</scope>
    <source>
        <strain evidence="1">Licking1014_7</strain>
    </source>
</reference>
<evidence type="ECO:0000313" key="2">
    <source>
        <dbReference type="Proteomes" id="UP000315689"/>
    </source>
</evidence>
<dbReference type="Gene3D" id="3.40.50.1100">
    <property type="match status" value="2"/>
</dbReference>
<organism evidence="1 2">
    <name type="scientific">Candidatus Berkelbacteria bacterium Licking1014_7</name>
    <dbReference type="NCBI Taxonomy" id="2017147"/>
    <lineage>
        <taxon>Bacteria</taxon>
        <taxon>Candidatus Berkelbacteria</taxon>
    </lineage>
</organism>
<dbReference type="AlphaFoldDB" id="A0A554LJL9"/>
<dbReference type="SUPFAM" id="SSF53686">
    <property type="entry name" value="Tryptophan synthase beta subunit-like PLP-dependent enzymes"/>
    <property type="match status" value="1"/>
</dbReference>
<proteinExistence type="predicted"/>
<name>A0A554LJL9_9BACT</name>
<protein>
    <recommendedName>
        <fullName evidence="3">Threonine synthase</fullName>
    </recommendedName>
</protein>
<dbReference type="Proteomes" id="UP000315689">
    <property type="component" value="Unassembled WGS sequence"/>
</dbReference>
<sequence>MFNERNLRQFGERDNLQREIKKQIEYPRFMSYGLVEKWGDEIPRYAEADPDAPEWRATPVKPLDFSQEGYGKVYVKDESDRTSNPTGTIKDRAAWELATLYRDYARALYLKIHRAQTLTKGELEKIPIPYLSVITAGNEGLALAECFKKYDLPPPKLVIDFNIKQSILEELLKLRVNIYATDLSLRLSGSEICRIADNVDGIDITSSRAIDPASVFYDWHVHEVFNEEPDEIYLPYGSGRLMENYLFWQARSMRNDAAGVPDPRLKADVAKVISINILGAEPARLDSKADKATAKFKPFLLFQDRDIKSMVNLAFTGKNTIKQPLNEDRVIEAYESLTARGVEAEPTAALGLGLYFERFSQGLVPESKKVFIINTGKGLI</sequence>
<evidence type="ECO:0008006" key="3">
    <source>
        <dbReference type="Google" id="ProtNLM"/>
    </source>
</evidence>
<accession>A0A554LJL9</accession>
<dbReference type="InterPro" id="IPR036052">
    <property type="entry name" value="TrpB-like_PALP_sf"/>
</dbReference>
<comment type="caution">
    <text evidence="1">The sequence shown here is derived from an EMBL/GenBank/DDBJ whole genome shotgun (WGS) entry which is preliminary data.</text>
</comment>
<gene>
    <name evidence="1" type="ORF">CEN89_284</name>
</gene>